<name>A0A813EHS0_POLGL</name>
<feature type="compositionally biased region" description="Polar residues" evidence="1">
    <location>
        <begin position="131"/>
        <end position="143"/>
    </location>
</feature>
<dbReference type="Proteomes" id="UP000654075">
    <property type="component" value="Unassembled WGS sequence"/>
</dbReference>
<dbReference type="EMBL" id="CAJNNV010010304">
    <property type="protein sequence ID" value="CAE8598478.1"/>
    <property type="molecule type" value="Genomic_DNA"/>
</dbReference>
<organism evidence="2 3">
    <name type="scientific">Polarella glacialis</name>
    <name type="common">Dinoflagellate</name>
    <dbReference type="NCBI Taxonomy" id="89957"/>
    <lineage>
        <taxon>Eukaryota</taxon>
        <taxon>Sar</taxon>
        <taxon>Alveolata</taxon>
        <taxon>Dinophyceae</taxon>
        <taxon>Suessiales</taxon>
        <taxon>Suessiaceae</taxon>
        <taxon>Polarella</taxon>
    </lineage>
</organism>
<evidence type="ECO:0000313" key="2">
    <source>
        <dbReference type="EMBL" id="CAE8598478.1"/>
    </source>
</evidence>
<dbReference type="OrthoDB" id="411701at2759"/>
<comment type="caution">
    <text evidence="2">The sequence shown here is derived from an EMBL/GenBank/DDBJ whole genome shotgun (WGS) entry which is preliminary data.</text>
</comment>
<evidence type="ECO:0000256" key="1">
    <source>
        <dbReference type="SAM" id="MobiDB-lite"/>
    </source>
</evidence>
<gene>
    <name evidence="2" type="ORF">PGLA1383_LOCUS16884</name>
</gene>
<keyword evidence="3" id="KW-1185">Reference proteome</keyword>
<feature type="compositionally biased region" description="Low complexity" evidence="1">
    <location>
        <begin position="147"/>
        <end position="158"/>
    </location>
</feature>
<dbReference type="AlphaFoldDB" id="A0A813EHS0"/>
<protein>
    <submittedName>
        <fullName evidence="2">Uncharacterized protein</fullName>
    </submittedName>
</protein>
<proteinExistence type="predicted"/>
<feature type="non-terminal residue" evidence="2">
    <location>
        <position position="1"/>
    </location>
</feature>
<reference evidence="2" key="1">
    <citation type="submission" date="2021-02" db="EMBL/GenBank/DDBJ databases">
        <authorList>
            <person name="Dougan E. K."/>
            <person name="Rhodes N."/>
            <person name="Thang M."/>
            <person name="Chan C."/>
        </authorList>
    </citation>
    <scope>NUCLEOTIDE SEQUENCE</scope>
</reference>
<feature type="region of interest" description="Disordered" evidence="1">
    <location>
        <begin position="127"/>
        <end position="166"/>
    </location>
</feature>
<sequence>EPAKSAVDRILYDLEHPETDYGRAPAVPRRGDLKSLQAAGEKVWTNMADKIANKPTRTNSSPSAFGMGRDSMHDDNPWWNRKPQMLQRGFGVSLRPPIYSGVDNDLGPGQYDTQLVGAMVWDRDHDVSHPGQKSMSMHSSPVVNSFGKPKPAATAAGPRISRAPGPGHYGTPNFWDPNWQSYPTKGTSFVRKPFTQSESRFGGYNRKLTVELFDGLARRVVNGE</sequence>
<evidence type="ECO:0000313" key="3">
    <source>
        <dbReference type="Proteomes" id="UP000654075"/>
    </source>
</evidence>
<accession>A0A813EHS0</accession>